<evidence type="ECO:0000313" key="2">
    <source>
        <dbReference type="EMBL" id="NVN32078.1"/>
    </source>
</evidence>
<dbReference type="Proteomes" id="UP000557688">
    <property type="component" value="Unassembled WGS sequence"/>
</dbReference>
<gene>
    <name evidence="1" type="ORF">FHR90_001852</name>
    <name evidence="2" type="ORF">HUK83_17270</name>
</gene>
<accession>A0A850NZD6</accession>
<name>A0A850NZD6_9PROT</name>
<dbReference type="EMBL" id="JACHXV010000005">
    <property type="protein sequence ID" value="MBB3174020.1"/>
    <property type="molecule type" value="Genomic_DNA"/>
</dbReference>
<dbReference type="EMBL" id="JABXXQ010000630">
    <property type="protein sequence ID" value="NVN32078.1"/>
    <property type="molecule type" value="Genomic_DNA"/>
</dbReference>
<evidence type="ECO:0000313" key="3">
    <source>
        <dbReference type="Proteomes" id="UP000557688"/>
    </source>
</evidence>
<sequence>MTATIHSAHEPSRWQKLVPPGLITGIASALLAIPAAPAHADDTPGLTGPAAGYVQHMLTDGELIRCYDRAGHDINCQMKLHSVWPHLFYGDANGHGPNSDVLAITFYNNDPTGDAQMLSVAYFRRDGGRYRYVRSFPKVFMGDIAPGTSVVFRDGHVSFTGLTLRPQDDYHNPQGRTRYVLDLR</sequence>
<dbReference type="RefSeq" id="WP_176626775.1">
    <property type="nucleotide sequence ID" value="NZ_JABXXQ010000630.1"/>
</dbReference>
<reference evidence="2 4" key="1">
    <citation type="submission" date="2020-06" db="EMBL/GenBank/DDBJ databases">
        <title>Description of novel acetic acid bacteria.</title>
        <authorList>
            <person name="Sombolestani A."/>
        </authorList>
    </citation>
    <scope>NUCLEOTIDE SEQUENCE [LARGE SCALE GENOMIC DNA]</scope>
    <source>
        <strain evidence="2 4">LMG 26838</strain>
    </source>
</reference>
<evidence type="ECO:0000313" key="1">
    <source>
        <dbReference type="EMBL" id="MBB3174020.1"/>
    </source>
</evidence>
<dbReference type="AlphaFoldDB" id="A0A850NZD6"/>
<evidence type="ECO:0000313" key="4">
    <source>
        <dbReference type="Proteomes" id="UP000565205"/>
    </source>
</evidence>
<reference evidence="1 3" key="2">
    <citation type="submission" date="2020-08" db="EMBL/GenBank/DDBJ databases">
        <title>Genomic Encyclopedia of Type Strains, Phase III (KMG-III): the genomes of soil and plant-associated and newly described type strains.</title>
        <authorList>
            <person name="Whitman W."/>
        </authorList>
    </citation>
    <scope>NUCLEOTIDE SEQUENCE [LARGE SCALE GENOMIC DNA]</scope>
    <source>
        <strain evidence="1 3">CECT 8088</strain>
    </source>
</reference>
<dbReference type="Proteomes" id="UP000565205">
    <property type="component" value="Unassembled WGS sequence"/>
</dbReference>
<organism evidence="2 4">
    <name type="scientific">Endobacter medicaginis</name>
    <dbReference type="NCBI Taxonomy" id="1181271"/>
    <lineage>
        <taxon>Bacteria</taxon>
        <taxon>Pseudomonadati</taxon>
        <taxon>Pseudomonadota</taxon>
        <taxon>Alphaproteobacteria</taxon>
        <taxon>Acetobacterales</taxon>
        <taxon>Acetobacteraceae</taxon>
        <taxon>Endobacter</taxon>
    </lineage>
</organism>
<proteinExistence type="predicted"/>
<comment type="caution">
    <text evidence="2">The sequence shown here is derived from an EMBL/GenBank/DDBJ whole genome shotgun (WGS) entry which is preliminary data.</text>
</comment>
<keyword evidence="3" id="KW-1185">Reference proteome</keyword>
<protein>
    <submittedName>
        <fullName evidence="2">Uncharacterized protein</fullName>
    </submittedName>
</protein>